<evidence type="ECO:0000313" key="2">
    <source>
        <dbReference type="Proteomes" id="UP000618319"/>
    </source>
</evidence>
<protein>
    <recommendedName>
        <fullName evidence="3">DUF5018 domain-containing protein</fullName>
    </recommendedName>
</protein>
<proteinExistence type="predicted"/>
<dbReference type="Gene3D" id="2.60.40.2340">
    <property type="match status" value="1"/>
</dbReference>
<keyword evidence="2" id="KW-1185">Reference proteome</keyword>
<dbReference type="RefSeq" id="WP_196938519.1">
    <property type="nucleotide sequence ID" value="NZ_MU158689.1"/>
</dbReference>
<dbReference type="Proteomes" id="UP000618319">
    <property type="component" value="Unassembled WGS sequence"/>
</dbReference>
<name>A0ABR9T8T9_9SPHI</name>
<evidence type="ECO:0000313" key="1">
    <source>
        <dbReference type="EMBL" id="MBE8721299.1"/>
    </source>
</evidence>
<organism evidence="1 2">
    <name type="scientific">Sphingobacterium pedocola</name>
    <dbReference type="NCBI Taxonomy" id="2082722"/>
    <lineage>
        <taxon>Bacteria</taxon>
        <taxon>Pseudomonadati</taxon>
        <taxon>Bacteroidota</taxon>
        <taxon>Sphingobacteriia</taxon>
        <taxon>Sphingobacteriales</taxon>
        <taxon>Sphingobacteriaceae</taxon>
        <taxon>Sphingobacterium</taxon>
    </lineage>
</organism>
<evidence type="ECO:0008006" key="3">
    <source>
        <dbReference type="Google" id="ProtNLM"/>
    </source>
</evidence>
<sequence length="333" mass="37632">MNSITILKPYTFYLLAGLLCFTSCKKEYETAPTPYNELISFKVPYLDGKDTLIGIIEGDNISIWWPTLAEYPLPAEVKPVVDISRNAQVSPASEAAVELKDGMSYTVTAQDGSSRTYTIRLTAELPPPPAFTQEYAQQVEVGDMIRLHLANVVGNDEIFLQSEDNTEYPLLLQSQRVSTYTNYILDQPDGSGIQVGEYYVKIKNKYHTVRSEGKFITVKDEPARPYLLFNHTDTIRAKRGDILSFPVRHLSPSLTMYGLSVSYKVNNSDRELYFPYVGTNDTYTEYRVQVPATAPIGTVSDVTNYTNIDFEKPDGEYAWTVAPYNRYPIKIVE</sequence>
<reference evidence="1 2" key="1">
    <citation type="submission" date="2018-02" db="EMBL/GenBank/DDBJ databases">
        <title>Sphingobacterium KA21.</title>
        <authorList>
            <person name="Vasarhelyi B.M."/>
            <person name="Deshmukh S."/>
            <person name="Balint B."/>
            <person name="Kukolya J."/>
        </authorList>
    </citation>
    <scope>NUCLEOTIDE SEQUENCE [LARGE SCALE GENOMIC DNA]</scope>
    <source>
        <strain evidence="1 2">Ka21</strain>
    </source>
</reference>
<gene>
    <name evidence="1" type="ORF">C4F40_11245</name>
</gene>
<comment type="caution">
    <text evidence="1">The sequence shown here is derived from an EMBL/GenBank/DDBJ whole genome shotgun (WGS) entry which is preliminary data.</text>
</comment>
<dbReference type="EMBL" id="PSKQ01000019">
    <property type="protein sequence ID" value="MBE8721299.1"/>
    <property type="molecule type" value="Genomic_DNA"/>
</dbReference>
<accession>A0ABR9T8T9</accession>